<dbReference type="PROSITE" id="PS00636">
    <property type="entry name" value="DNAJ_1"/>
    <property type="match status" value="1"/>
</dbReference>
<sequence>MWKRNNNDPKGFYKVLGVKPDASDDEIKKKYKALAIKWHPDKNPNNLAEATEMFQKIYTAYETLSDPQKRRDYDSSVYHHVSDDGDSFNSSSSFSMNGGFPDVDLLFNDIFSDSFQFPSVFGHRTSLFDDIDGFSPFDTSNHMFNRVFSSSGTSGFTQKSSSRKNLKKGYTSSSVSTTERLLPDGRVEVIRVEETIGPDGTKKTTTTRETREATSSLRNAERGPQYHAFGNRHNNTISSSRGMFRR</sequence>
<dbReference type="Gene3D" id="1.10.287.110">
    <property type="entry name" value="DnaJ domain"/>
    <property type="match status" value="1"/>
</dbReference>
<dbReference type="AlphaFoldDB" id="S6B9M5"/>
<dbReference type="GO" id="GO:0051082">
    <property type="term" value="F:unfolded protein binding"/>
    <property type="evidence" value="ECO:0007669"/>
    <property type="project" value="TreeGrafter"/>
</dbReference>
<accession>S6B9M5</accession>
<dbReference type="Pfam" id="PF00226">
    <property type="entry name" value="DnaJ"/>
    <property type="match status" value="1"/>
</dbReference>
<dbReference type="PROSITE" id="PS50076">
    <property type="entry name" value="DNAJ_2"/>
    <property type="match status" value="1"/>
</dbReference>
<dbReference type="InterPro" id="IPR001623">
    <property type="entry name" value="DnaJ_domain"/>
</dbReference>
<dbReference type="PANTHER" id="PTHR43948:SF10">
    <property type="entry name" value="MRJ, ISOFORM E"/>
    <property type="match status" value="1"/>
</dbReference>
<dbReference type="SMART" id="SM00271">
    <property type="entry name" value="DnaJ"/>
    <property type="match status" value="1"/>
</dbReference>
<dbReference type="GO" id="GO:0005634">
    <property type="term" value="C:nucleus"/>
    <property type="evidence" value="ECO:0007669"/>
    <property type="project" value="TreeGrafter"/>
</dbReference>
<proteinExistence type="evidence at transcript level"/>
<dbReference type="GO" id="GO:0044183">
    <property type="term" value="F:protein folding chaperone"/>
    <property type="evidence" value="ECO:0007669"/>
    <property type="project" value="TreeGrafter"/>
</dbReference>
<dbReference type="VEuPathDB" id="PiroplasmaDB:BBOV_IV010060"/>
<reference evidence="3" key="1">
    <citation type="journal article" date="2014" name="BMC Genomics">
        <title>The Babesia bovis gene and promoter model: an update from full-length EST analysis.</title>
        <authorList>
            <person name="Yamagishi J."/>
            <person name="Wakaguri H."/>
            <person name="Yokoyama N."/>
            <person name="Yamashita R."/>
            <person name="Suzuki Y."/>
            <person name="Xuan X."/>
            <person name="Igarashi I."/>
        </authorList>
    </citation>
    <scope>NUCLEOTIDE SEQUENCE</scope>
    <source>
        <strain evidence="3">Texas</strain>
    </source>
</reference>
<name>S6B9M5_BABBO</name>
<keyword evidence="3" id="KW-0346">Stress response</keyword>
<dbReference type="InterPro" id="IPR036869">
    <property type="entry name" value="J_dom_sf"/>
</dbReference>
<dbReference type="EMBL" id="AK442102">
    <property type="protein sequence ID" value="BAN65896.1"/>
    <property type="molecule type" value="mRNA"/>
</dbReference>
<feature type="compositionally biased region" description="Basic and acidic residues" evidence="1">
    <location>
        <begin position="195"/>
        <end position="212"/>
    </location>
</feature>
<feature type="compositionally biased region" description="Polar residues" evidence="1">
    <location>
        <begin position="151"/>
        <end position="160"/>
    </location>
</feature>
<feature type="domain" description="J" evidence="2">
    <location>
        <begin position="11"/>
        <end position="77"/>
    </location>
</feature>
<dbReference type="SUPFAM" id="SSF46565">
    <property type="entry name" value="Chaperone J-domain"/>
    <property type="match status" value="1"/>
</dbReference>
<feature type="region of interest" description="Disordered" evidence="1">
    <location>
        <begin position="151"/>
        <end position="178"/>
    </location>
</feature>
<dbReference type="GO" id="GO:0005737">
    <property type="term" value="C:cytoplasm"/>
    <property type="evidence" value="ECO:0007669"/>
    <property type="project" value="TreeGrafter"/>
</dbReference>
<dbReference type="PRINTS" id="PR00625">
    <property type="entry name" value="JDOMAIN"/>
</dbReference>
<dbReference type="CDD" id="cd06257">
    <property type="entry name" value="DnaJ"/>
    <property type="match status" value="1"/>
</dbReference>
<dbReference type="GO" id="GO:0051087">
    <property type="term" value="F:protein-folding chaperone binding"/>
    <property type="evidence" value="ECO:0007669"/>
    <property type="project" value="TreeGrafter"/>
</dbReference>
<evidence type="ECO:0000259" key="2">
    <source>
        <dbReference type="PROSITE" id="PS50076"/>
    </source>
</evidence>
<dbReference type="PANTHER" id="PTHR43948">
    <property type="entry name" value="DNAJ HOMOLOG SUBFAMILY B"/>
    <property type="match status" value="1"/>
</dbReference>
<feature type="compositionally biased region" description="Polar residues" evidence="1">
    <location>
        <begin position="232"/>
        <end position="246"/>
    </location>
</feature>
<organism evidence="3">
    <name type="scientific">Babesia bovis</name>
    <dbReference type="NCBI Taxonomy" id="5865"/>
    <lineage>
        <taxon>Eukaryota</taxon>
        <taxon>Sar</taxon>
        <taxon>Alveolata</taxon>
        <taxon>Apicomplexa</taxon>
        <taxon>Aconoidasida</taxon>
        <taxon>Piroplasmida</taxon>
        <taxon>Babesiidae</taxon>
        <taxon>Babesia</taxon>
    </lineage>
</organism>
<evidence type="ECO:0000256" key="1">
    <source>
        <dbReference type="SAM" id="MobiDB-lite"/>
    </source>
</evidence>
<evidence type="ECO:0000313" key="3">
    <source>
        <dbReference type="EMBL" id="BAN65896.1"/>
    </source>
</evidence>
<protein>
    <submittedName>
        <fullName evidence="3">Heat shock protein DNAJ, putative</fullName>
    </submittedName>
</protein>
<dbReference type="InterPro" id="IPR018253">
    <property type="entry name" value="DnaJ_domain_CS"/>
</dbReference>
<gene>
    <name evidence="3" type="primary">BBOV_IV010060</name>
</gene>
<feature type="region of interest" description="Disordered" evidence="1">
    <location>
        <begin position="195"/>
        <end position="246"/>
    </location>
</feature>